<keyword evidence="2" id="KW-0964">Secreted</keyword>
<comment type="caution">
    <text evidence="9">The sequence shown here is derived from an EMBL/GenBank/DDBJ whole genome shotgun (WGS) entry which is preliminary data.</text>
</comment>
<dbReference type="InterPro" id="IPR011992">
    <property type="entry name" value="EF-hand-dom_pair"/>
</dbReference>
<evidence type="ECO:0000313" key="10">
    <source>
        <dbReference type="Proteomes" id="UP000245119"/>
    </source>
</evidence>
<dbReference type="PANTHER" id="PTHR13866:SF14">
    <property type="entry name" value="BM-40"/>
    <property type="match status" value="1"/>
</dbReference>
<dbReference type="SUPFAM" id="SSF100895">
    <property type="entry name" value="Kazal-type serine protease inhibitors"/>
    <property type="match status" value="1"/>
</dbReference>
<dbReference type="Gene3D" id="1.10.238.10">
    <property type="entry name" value="EF-hand"/>
    <property type="match status" value="1"/>
</dbReference>
<dbReference type="EMBL" id="PZQS01000001">
    <property type="protein sequence ID" value="PVD37900.1"/>
    <property type="molecule type" value="Genomic_DNA"/>
</dbReference>
<dbReference type="OrthoDB" id="9972865at2759"/>
<proteinExistence type="predicted"/>
<evidence type="ECO:0000256" key="6">
    <source>
        <dbReference type="SAM" id="MobiDB-lite"/>
    </source>
</evidence>
<accession>A0A2T7PWX7</accession>
<feature type="region of interest" description="Disordered" evidence="6">
    <location>
        <begin position="36"/>
        <end position="55"/>
    </location>
</feature>
<name>A0A2T7PWX7_POMCA</name>
<comment type="subcellular location">
    <subcellularLocation>
        <location evidence="1">Secreted</location>
    </subcellularLocation>
</comment>
<organism evidence="9 10">
    <name type="scientific">Pomacea canaliculata</name>
    <name type="common">Golden apple snail</name>
    <dbReference type="NCBI Taxonomy" id="400727"/>
    <lineage>
        <taxon>Eukaryota</taxon>
        <taxon>Metazoa</taxon>
        <taxon>Spiralia</taxon>
        <taxon>Lophotrochozoa</taxon>
        <taxon>Mollusca</taxon>
        <taxon>Gastropoda</taxon>
        <taxon>Caenogastropoda</taxon>
        <taxon>Architaenioglossa</taxon>
        <taxon>Ampullarioidea</taxon>
        <taxon>Ampullariidae</taxon>
        <taxon>Pomacea</taxon>
    </lineage>
</organism>
<protein>
    <recommendedName>
        <fullName evidence="8">SPARC/Testican calcium-binding domain-containing protein</fullName>
    </recommendedName>
</protein>
<feature type="signal peptide" evidence="7">
    <location>
        <begin position="1"/>
        <end position="26"/>
    </location>
</feature>
<dbReference type="GO" id="GO:0005518">
    <property type="term" value="F:collagen binding"/>
    <property type="evidence" value="ECO:0007669"/>
    <property type="project" value="TreeGrafter"/>
</dbReference>
<keyword evidence="3 7" id="KW-0732">Signal</keyword>
<evidence type="ECO:0000313" key="9">
    <source>
        <dbReference type="EMBL" id="PVD37900.1"/>
    </source>
</evidence>
<evidence type="ECO:0000256" key="1">
    <source>
        <dbReference type="ARBA" id="ARBA00004613"/>
    </source>
</evidence>
<evidence type="ECO:0000256" key="4">
    <source>
        <dbReference type="ARBA" id="ARBA00023157"/>
    </source>
</evidence>
<dbReference type="GO" id="GO:0005509">
    <property type="term" value="F:calcium ion binding"/>
    <property type="evidence" value="ECO:0007669"/>
    <property type="project" value="InterPro"/>
</dbReference>
<evidence type="ECO:0000256" key="7">
    <source>
        <dbReference type="SAM" id="SignalP"/>
    </source>
</evidence>
<dbReference type="SUPFAM" id="SSF47473">
    <property type="entry name" value="EF-hand"/>
    <property type="match status" value="1"/>
</dbReference>
<dbReference type="GO" id="GO:0005615">
    <property type="term" value="C:extracellular space"/>
    <property type="evidence" value="ECO:0007669"/>
    <property type="project" value="TreeGrafter"/>
</dbReference>
<gene>
    <name evidence="9" type="ORF">C0Q70_00502</name>
</gene>
<reference evidence="9 10" key="1">
    <citation type="submission" date="2018-04" db="EMBL/GenBank/DDBJ databases">
        <title>The genome of golden apple snail Pomacea canaliculata provides insight into stress tolerance and invasive adaptation.</title>
        <authorList>
            <person name="Liu C."/>
            <person name="Liu B."/>
            <person name="Ren Y."/>
            <person name="Zhang Y."/>
            <person name="Wang H."/>
            <person name="Li S."/>
            <person name="Jiang F."/>
            <person name="Yin L."/>
            <person name="Zhang G."/>
            <person name="Qian W."/>
            <person name="Fan W."/>
        </authorList>
    </citation>
    <scope>NUCLEOTIDE SEQUENCE [LARGE SCALE GENOMIC DNA]</scope>
    <source>
        <strain evidence="9">SZHN2017</strain>
        <tissue evidence="9">Muscle</tissue>
    </source>
</reference>
<evidence type="ECO:0000256" key="2">
    <source>
        <dbReference type="ARBA" id="ARBA00022525"/>
    </source>
</evidence>
<keyword evidence="5" id="KW-0325">Glycoprotein</keyword>
<dbReference type="InterPro" id="IPR036058">
    <property type="entry name" value="Kazal_dom_sf"/>
</dbReference>
<keyword evidence="10" id="KW-1185">Reference proteome</keyword>
<feature type="domain" description="SPARC/Testican calcium-binding" evidence="8">
    <location>
        <begin position="155"/>
        <end position="263"/>
    </location>
</feature>
<dbReference type="PANTHER" id="PTHR13866">
    <property type="entry name" value="SPARC OSTEONECTIN"/>
    <property type="match status" value="1"/>
</dbReference>
<dbReference type="Pfam" id="PF10591">
    <property type="entry name" value="SPARC_Ca_bdg"/>
    <property type="match status" value="1"/>
</dbReference>
<feature type="chain" id="PRO_5015481503" description="SPARC/Testican calcium-binding domain-containing protein" evidence="7">
    <location>
        <begin position="27"/>
        <end position="287"/>
    </location>
</feature>
<evidence type="ECO:0000259" key="8">
    <source>
        <dbReference type="Pfam" id="PF10591"/>
    </source>
</evidence>
<dbReference type="GO" id="GO:0050840">
    <property type="term" value="F:extracellular matrix binding"/>
    <property type="evidence" value="ECO:0007669"/>
    <property type="project" value="TreeGrafter"/>
</dbReference>
<dbReference type="Gene3D" id="3.30.60.30">
    <property type="match status" value="1"/>
</dbReference>
<sequence>MKHEHGWVSRMKEWLLVLLLLGLAFSDARTALEADKADDTANGGEDYSEERVDVARVENSEERTNPCSDKECKRGEICILDSKLTPKCVCIPTCVTPDPSDDRFQVCSKRNITYHSECALDRDHCLCRRQQKGCSIPGATKIRLDYYGPCQQLTPCYERELKEFPVRMREWLYVIMQQLAQRAEIPDYLELLEEARHEANHSHAVIWKFCDLDVDPQDRFVTRRELQYTIQSLKAMEHCLLPFLDKCDIDSDSQITLWEWGRCLGIDEAKIIDECKAIRRAAKRQED</sequence>
<dbReference type="Proteomes" id="UP000245119">
    <property type="component" value="Linkage Group LG1"/>
</dbReference>
<evidence type="ECO:0000256" key="3">
    <source>
        <dbReference type="ARBA" id="ARBA00022729"/>
    </source>
</evidence>
<keyword evidence="4" id="KW-1015">Disulfide bond</keyword>
<dbReference type="STRING" id="400727.A0A2T7PWX7"/>
<dbReference type="AlphaFoldDB" id="A0A2T7PWX7"/>
<dbReference type="InterPro" id="IPR019577">
    <property type="entry name" value="SPARC/Testican_Ca-bd-dom"/>
</dbReference>
<evidence type="ECO:0000256" key="5">
    <source>
        <dbReference type="ARBA" id="ARBA00023180"/>
    </source>
</evidence>